<dbReference type="InterPro" id="IPR002110">
    <property type="entry name" value="Ankyrin_rpt"/>
</dbReference>
<dbReference type="PANTHER" id="PTHR24177">
    <property type="entry name" value="CASKIN"/>
    <property type="match status" value="1"/>
</dbReference>
<feature type="repeat" description="ANK" evidence="1">
    <location>
        <begin position="349"/>
        <end position="381"/>
    </location>
</feature>
<feature type="transmembrane region" description="Helical" evidence="3">
    <location>
        <begin position="160"/>
        <end position="179"/>
    </location>
</feature>
<dbReference type="InterPro" id="IPR036770">
    <property type="entry name" value="Ankyrin_rpt-contain_sf"/>
</dbReference>
<accession>A0A6N2M2S1</accession>
<keyword evidence="3" id="KW-1133">Transmembrane helix</keyword>
<feature type="domain" description="PGG" evidence="4">
    <location>
        <begin position="41"/>
        <end position="151"/>
    </location>
</feature>
<sequence>MYEQVQEVIPSHYVTLQNKTGKTAEDLFKVSHKDQLESAQKWIKETTQSCSTVAALVATVVFAAAYTVPGGSDEEGTPNFITSPYFLVFTVSDVLSLASSLTSLVVFLSLLTSPFELKEFHFSLPRKLLFGFTFLFFAVITTMLSFGATILILIQSERKLTTLLLSIAAFLPVLVFAIMQFRLYVSFMGSTVNILKITGKALPRIKPYRAAMSGDWKNISHHYLDRPIDLSSPVTLDADTALHIAVYSKQAQPLQDLLEVVKGTINRLPDIESTAREMVSPVFDIESTAREMESAVSDIESTAREMEFLKKRNKFGNTALHEATICGNYEAVRLLVGRCPDLLKEKNNSGETPLFTAAAFGEADIVEFLLMSEPEQCVNDECRLLEIHRQRSGDGLSILSAAIIGQHFDTSLLLLQLDGSLHSLEDRKGRTALQYLADMPSAFKSGYSMGIFETLFYCCLPVIRHRKVKLQQQPGGQAGQGATRDVKSGWGSSLEWNQRGGLLNCLKAPKERLERFWNQKRNHVFALRLAKLLIEKDDQSWKSVSKTEAGQEENQTGPPSSQVTQGHQKKGKEEEQGMGGGGNKKGENELSYSGQPSEIPSKSKELEAVQHPTAQPSVMSSSLTSNEQISLFLATGNGIEEIVRGIIKQYPHAIKKLHETNSSLSREERIPLFLATRNGIEEIVWEIIDQYPHAIEKLNDEGQSILDVAVMHRQKKIFSLVKQQKVPLARLHRVIDNMGNTLLHHVADMEHYRGGAKPGPALKLQEELQWFEQVQKVIPSHYATLPNGTGKTAGDLFKESHEKQLENARTWIKETTQSCSTVSALVATVVFAAAYTVPGGSDENGKPNFIDSPYFIVFTVSDVLSLASSLTSLVVFLSLLTSPFELQDFRISLPRKLLVGFTFLFFAVITTMLSFGATILILIQSERKLTTLLLSIAAFLPVLVFAIMQFQLYVSFMGSTYNIRKITEKALPPSLFPCLPRGKKLRRDD</sequence>
<evidence type="ECO:0000256" key="1">
    <source>
        <dbReference type="PROSITE-ProRule" id="PRU00023"/>
    </source>
</evidence>
<dbReference type="InterPro" id="IPR026961">
    <property type="entry name" value="PGG_dom"/>
</dbReference>
<dbReference type="AlphaFoldDB" id="A0A6N2M2S1"/>
<feature type="transmembrane region" description="Helical" evidence="3">
    <location>
        <begin position="929"/>
        <end position="954"/>
    </location>
</feature>
<feature type="transmembrane region" description="Helical" evidence="3">
    <location>
        <begin position="86"/>
        <end position="108"/>
    </location>
</feature>
<gene>
    <name evidence="5" type="ORF">SVIM_LOCUS300233</name>
</gene>
<feature type="transmembrane region" description="Helical" evidence="3">
    <location>
        <begin position="818"/>
        <end position="835"/>
    </location>
</feature>
<keyword evidence="1" id="KW-0040">ANK repeat</keyword>
<evidence type="ECO:0000256" key="2">
    <source>
        <dbReference type="SAM" id="MobiDB-lite"/>
    </source>
</evidence>
<evidence type="ECO:0000313" key="5">
    <source>
        <dbReference type="EMBL" id="VFU46964.1"/>
    </source>
</evidence>
<feature type="domain" description="PGG" evidence="4">
    <location>
        <begin position="810"/>
        <end position="920"/>
    </location>
</feature>
<dbReference type="SMART" id="SM00248">
    <property type="entry name" value="ANK"/>
    <property type="match status" value="6"/>
</dbReference>
<proteinExistence type="predicted"/>
<dbReference type="PROSITE" id="PS50297">
    <property type="entry name" value="ANK_REP_REGION"/>
    <property type="match status" value="1"/>
</dbReference>
<evidence type="ECO:0000259" key="4">
    <source>
        <dbReference type="Pfam" id="PF13962"/>
    </source>
</evidence>
<organism evidence="5">
    <name type="scientific">Salix viminalis</name>
    <name type="common">Common osier</name>
    <name type="synonym">Basket willow</name>
    <dbReference type="NCBI Taxonomy" id="40686"/>
    <lineage>
        <taxon>Eukaryota</taxon>
        <taxon>Viridiplantae</taxon>
        <taxon>Streptophyta</taxon>
        <taxon>Embryophyta</taxon>
        <taxon>Tracheophyta</taxon>
        <taxon>Spermatophyta</taxon>
        <taxon>Magnoliopsida</taxon>
        <taxon>eudicotyledons</taxon>
        <taxon>Gunneridae</taxon>
        <taxon>Pentapetalae</taxon>
        <taxon>rosids</taxon>
        <taxon>fabids</taxon>
        <taxon>Malpighiales</taxon>
        <taxon>Salicaceae</taxon>
        <taxon>Saliceae</taxon>
        <taxon>Salix</taxon>
    </lineage>
</organism>
<feature type="transmembrane region" description="Helical" evidence="3">
    <location>
        <begin position="897"/>
        <end position="923"/>
    </location>
</feature>
<feature type="transmembrane region" description="Helical" evidence="3">
    <location>
        <begin position="128"/>
        <end position="154"/>
    </location>
</feature>
<dbReference type="EMBL" id="CAADRP010001653">
    <property type="protein sequence ID" value="VFU46964.1"/>
    <property type="molecule type" value="Genomic_DNA"/>
</dbReference>
<dbReference type="SUPFAM" id="SSF48403">
    <property type="entry name" value="Ankyrin repeat"/>
    <property type="match status" value="2"/>
</dbReference>
<feature type="transmembrane region" description="Helical" evidence="3">
    <location>
        <begin position="855"/>
        <end position="877"/>
    </location>
</feature>
<dbReference type="Gene3D" id="1.25.40.20">
    <property type="entry name" value="Ankyrin repeat-containing domain"/>
    <property type="match status" value="2"/>
</dbReference>
<protein>
    <recommendedName>
        <fullName evidence="4">PGG domain-containing protein</fullName>
    </recommendedName>
</protein>
<dbReference type="PROSITE" id="PS50088">
    <property type="entry name" value="ANK_REPEAT"/>
    <property type="match status" value="1"/>
</dbReference>
<feature type="transmembrane region" description="Helical" evidence="3">
    <location>
        <begin position="49"/>
        <end position="66"/>
    </location>
</feature>
<dbReference type="Pfam" id="PF13962">
    <property type="entry name" value="PGG"/>
    <property type="match status" value="2"/>
</dbReference>
<dbReference type="GO" id="GO:0016020">
    <property type="term" value="C:membrane"/>
    <property type="evidence" value="ECO:0007669"/>
    <property type="project" value="TreeGrafter"/>
</dbReference>
<dbReference type="PANTHER" id="PTHR24177:SF331">
    <property type="entry name" value="PGG DOMAIN-CONTAINING PROTEIN"/>
    <property type="match status" value="1"/>
</dbReference>
<dbReference type="Pfam" id="PF12796">
    <property type="entry name" value="Ank_2"/>
    <property type="match status" value="1"/>
</dbReference>
<feature type="region of interest" description="Disordered" evidence="2">
    <location>
        <begin position="541"/>
        <end position="599"/>
    </location>
</feature>
<keyword evidence="3" id="KW-0812">Transmembrane</keyword>
<name>A0A6N2M2S1_SALVM</name>
<reference evidence="5" key="1">
    <citation type="submission" date="2019-03" db="EMBL/GenBank/DDBJ databases">
        <authorList>
            <person name="Mank J."/>
            <person name="Almeida P."/>
        </authorList>
    </citation>
    <scope>NUCLEOTIDE SEQUENCE</scope>
    <source>
        <strain evidence="5">78183</strain>
    </source>
</reference>
<feature type="compositionally biased region" description="Polar residues" evidence="2">
    <location>
        <begin position="590"/>
        <end position="599"/>
    </location>
</feature>
<feature type="compositionally biased region" description="Polar residues" evidence="2">
    <location>
        <begin position="541"/>
        <end position="566"/>
    </location>
</feature>
<evidence type="ECO:0000256" key="3">
    <source>
        <dbReference type="SAM" id="Phobius"/>
    </source>
</evidence>
<keyword evidence="3" id="KW-0472">Membrane</keyword>